<reference evidence="2" key="1">
    <citation type="submission" date="2023-07" db="EMBL/GenBank/DDBJ databases">
        <title>Molecular identification of indigenous halophilic bacteria isolated from red sea cost, biodegradation of synthetic dyes and assessment of degraded metabolite toxicity.</title>
        <authorList>
            <person name="Chaieb K."/>
            <person name="Altayb H.N."/>
        </authorList>
    </citation>
    <scope>NUCLEOTIDE SEQUENCE [LARGE SCALE GENOMIC DNA]</scope>
    <source>
        <strain evidence="2">K20</strain>
    </source>
</reference>
<accession>A0ABS7YLH4</accession>
<dbReference type="EMBL" id="JAIWIU010000041">
    <property type="protein sequence ID" value="MCA2015847.1"/>
    <property type="molecule type" value="Genomic_DNA"/>
</dbReference>
<dbReference type="RefSeq" id="WP_225250065.1">
    <property type="nucleotide sequence ID" value="NZ_JAIWIU010000041.1"/>
</dbReference>
<sequence>MQLSLIKASDLKVKPVKIQGMEERGLLYLVWEDANIAGGQCSECNTIIWVNSRLDPILAEKKPDEVPDSGDRYRIYFQNKISRFLDNLPSCPVCGKKKHNRFVSNTTYPRFSNGDEFISFSYNTKVIELGDDISVWLFG</sequence>
<evidence type="ECO:0000313" key="2">
    <source>
        <dbReference type="Proteomes" id="UP001199044"/>
    </source>
</evidence>
<keyword evidence="2" id="KW-1185">Reference proteome</keyword>
<name>A0ABS7YLH4_9VIBR</name>
<comment type="caution">
    <text evidence="1">The sequence shown here is derived from an EMBL/GenBank/DDBJ whole genome shotgun (WGS) entry which is preliminary data.</text>
</comment>
<organism evidence="1 2">
    <name type="scientific">Vibrio tritonius</name>
    <dbReference type="NCBI Taxonomy" id="1435069"/>
    <lineage>
        <taxon>Bacteria</taxon>
        <taxon>Pseudomonadati</taxon>
        <taxon>Pseudomonadota</taxon>
        <taxon>Gammaproteobacteria</taxon>
        <taxon>Vibrionales</taxon>
        <taxon>Vibrionaceae</taxon>
        <taxon>Vibrio</taxon>
    </lineage>
</organism>
<dbReference type="Proteomes" id="UP001199044">
    <property type="component" value="Unassembled WGS sequence"/>
</dbReference>
<gene>
    <name evidence="1" type="ORF">LDJ79_06970</name>
</gene>
<evidence type="ECO:0000313" key="1">
    <source>
        <dbReference type="EMBL" id="MCA2015847.1"/>
    </source>
</evidence>
<protein>
    <submittedName>
        <fullName evidence="1">Uncharacterized protein</fullName>
    </submittedName>
</protein>
<proteinExistence type="predicted"/>